<name>A0A5Q0GW48_SACSY</name>
<keyword evidence="1" id="KW-0805">Transcription regulation</keyword>
<dbReference type="Pfam" id="PF04542">
    <property type="entry name" value="Sigma70_r2"/>
    <property type="match status" value="1"/>
</dbReference>
<proteinExistence type="predicted"/>
<dbReference type="RefSeq" id="WP_051766524.1">
    <property type="nucleotide sequence ID" value="NZ_CP034550.1"/>
</dbReference>
<dbReference type="NCBIfam" id="TIGR02937">
    <property type="entry name" value="sigma70-ECF"/>
    <property type="match status" value="1"/>
</dbReference>
<dbReference type="CDD" id="cd06171">
    <property type="entry name" value="Sigma70_r4"/>
    <property type="match status" value="1"/>
</dbReference>
<dbReference type="InterPro" id="IPR007627">
    <property type="entry name" value="RNA_pol_sigma70_r2"/>
</dbReference>
<dbReference type="SUPFAM" id="SSF52540">
    <property type="entry name" value="P-loop containing nucleoside triphosphate hydrolases"/>
    <property type="match status" value="1"/>
</dbReference>
<dbReference type="SUPFAM" id="SSF88659">
    <property type="entry name" value="Sigma3 and sigma4 domains of RNA polymerase sigma factors"/>
    <property type="match status" value="2"/>
</dbReference>
<feature type="domain" description="RNA polymerase sigma-70 region 4" evidence="7">
    <location>
        <begin position="622"/>
        <end position="673"/>
    </location>
</feature>
<dbReference type="AlphaFoldDB" id="A0A5Q0GW48"/>
<evidence type="ECO:0000259" key="7">
    <source>
        <dbReference type="Pfam" id="PF04545"/>
    </source>
</evidence>
<keyword evidence="9" id="KW-1185">Reference proteome</keyword>
<evidence type="ECO:0000256" key="3">
    <source>
        <dbReference type="ARBA" id="ARBA00023125"/>
    </source>
</evidence>
<evidence type="ECO:0000313" key="8">
    <source>
        <dbReference type="EMBL" id="QFZ17724.1"/>
    </source>
</evidence>
<dbReference type="PANTHER" id="PTHR30603:SF47">
    <property type="entry name" value="RNA POLYMERASE SIGMA FACTOR SIGD, CHLOROPLASTIC"/>
    <property type="match status" value="1"/>
</dbReference>
<dbReference type="Proteomes" id="UP000325787">
    <property type="component" value="Chromosome"/>
</dbReference>
<organism evidence="8 9">
    <name type="scientific">Saccharothrix syringae</name>
    <name type="common">Nocardiopsis syringae</name>
    <dbReference type="NCBI Taxonomy" id="103733"/>
    <lineage>
        <taxon>Bacteria</taxon>
        <taxon>Bacillati</taxon>
        <taxon>Actinomycetota</taxon>
        <taxon>Actinomycetes</taxon>
        <taxon>Pseudonocardiales</taxon>
        <taxon>Pseudonocardiaceae</taxon>
        <taxon>Saccharothrix</taxon>
    </lineage>
</organism>
<dbReference type="Pfam" id="PF04545">
    <property type="entry name" value="Sigma70_r4"/>
    <property type="match status" value="1"/>
</dbReference>
<dbReference type="SUPFAM" id="SSF88946">
    <property type="entry name" value="Sigma2 domain of RNA polymerase sigma factors"/>
    <property type="match status" value="1"/>
</dbReference>
<dbReference type="InterPro" id="IPR013325">
    <property type="entry name" value="RNA_pol_sigma_r2"/>
</dbReference>
<protein>
    <submittedName>
        <fullName evidence="8">Sigma-70 family RNA polymerase sigma factor</fullName>
    </submittedName>
</protein>
<dbReference type="Gene3D" id="1.10.10.10">
    <property type="entry name" value="Winged helix-like DNA-binding domain superfamily/Winged helix DNA-binding domain"/>
    <property type="match status" value="2"/>
</dbReference>
<evidence type="ECO:0000313" key="9">
    <source>
        <dbReference type="Proteomes" id="UP000325787"/>
    </source>
</evidence>
<dbReference type="PANTHER" id="PTHR30603">
    <property type="entry name" value="RNA POLYMERASE SIGMA FACTOR RPO"/>
    <property type="match status" value="1"/>
</dbReference>
<dbReference type="GO" id="GO:0006352">
    <property type="term" value="P:DNA-templated transcription initiation"/>
    <property type="evidence" value="ECO:0007669"/>
    <property type="project" value="InterPro"/>
</dbReference>
<sequence>MSAALHASVHEAPRHAVVVAAPAVDQAREAVAAYRRLRGHGKELHVITRSSVLTNRIRTLMPFESRGDTVMTYHSYFANVWRTVLRIKQPQADDYDIDFWEFKQHLRARYVRPLDRRHVIVVQGQQLPRDFYTVLRLLSIEATVFVDPVQTVDESGTTLEDLTTLLGARTATTSHEVDGGTAQIHELLAHIGDRSFPVAAPHREGPRPVLVDHEDVDEEIRFVVEQAAAHRDRQIGVFLPTRELVQVFKDGIGDLFDGKTQWHLSGVKAPKHAAITWSDPGVKVLTWVSAIGMRFDHIVLAGLDHVEDRFRLENALRVLGPTARSDLFLSYSGVGRPTSLSGLTPALLDDRTRDAPGGEWVEADPTFEFPTSRAAVPEQPVLPTRSAVDSARALLAVPMRSNARSKRLLTADQEVGLAQLMRSADEALSDELPKGFRSTLRDDDVRARAFDAMVLHNTGLVGSCIGRHLGAGLDYEDLYQHGLLGLMRAIEKWDGSRGLKFSTYAVNWINQHMGRAVPDEGATIRLPVHKYEEVRKVRAVRNRLLLEQEDAPIAEIAKRTGFSREKVVDCLRLSRGVISLDAPLGADGEISFAELVPAPFEHHSNPDYVIDNELGAELVRKALSQLKEREAEVLRLRFGFDGGDDRTLEKIGEHFSVTRERIRQIESKAKSKLVGKLADVGLTAGGTTSTPSKEVSLRRLSVVRTPVRERRPLGTEIATGTGLVERLGAAGEDSAVGHLLIALADRALSSGARHIRIRTAGAGTSSRLALVHDGAAFAGYALLSTLREGQEVSRGSAALGVAAALYDEVTAWDSHTSSACLVLTSAAHTDAWWLHRATRRLPTGLLPGMKSDRWSVVLLRAPRPQVARARVGAVLDRCVRDLGVVFGELLRRKVEIDVNGRAVTAQDPFLWGNPAGQHLGEERVTAAGLSVVASPRVLPHPEALRAGDTASVGDPSDWRMSQGFYVRCDGRYLSRGGWLGLDGLDMAEGTALARVLVEVPPEQRATWGGDHPGATVVPPEPLRPRLAALARIARSKSELVIERHRTGGTT</sequence>
<dbReference type="InterPro" id="IPR007624">
    <property type="entry name" value="RNA_pol_sigma70_r3"/>
</dbReference>
<accession>A0A5Q0GW48</accession>
<gene>
    <name evidence="8" type="ORF">EKG83_09715</name>
</gene>
<keyword evidence="4" id="KW-0804">Transcription</keyword>
<feature type="domain" description="RNA polymerase sigma-70 region 2" evidence="6">
    <location>
        <begin position="454"/>
        <end position="515"/>
    </location>
</feature>
<evidence type="ECO:0000259" key="6">
    <source>
        <dbReference type="Pfam" id="PF04542"/>
    </source>
</evidence>
<evidence type="ECO:0000259" key="5">
    <source>
        <dbReference type="Pfam" id="PF04539"/>
    </source>
</evidence>
<keyword evidence="3" id="KW-0238">DNA-binding</keyword>
<dbReference type="InterPro" id="IPR036388">
    <property type="entry name" value="WH-like_DNA-bd_sf"/>
</dbReference>
<dbReference type="KEGG" id="ssyi:EKG83_09715"/>
<dbReference type="InterPro" id="IPR000943">
    <property type="entry name" value="RNA_pol_sigma70"/>
</dbReference>
<evidence type="ECO:0000256" key="1">
    <source>
        <dbReference type="ARBA" id="ARBA00023015"/>
    </source>
</evidence>
<dbReference type="InterPro" id="IPR050239">
    <property type="entry name" value="Sigma-70_RNA_pol_init_factors"/>
</dbReference>
<reference evidence="9" key="1">
    <citation type="journal article" date="2021" name="Curr. Microbiol.">
        <title>Complete genome of nocamycin-producing strain Saccharothrix syringae NRRL B-16468 reveals the biosynthetic potential for secondary metabolites.</title>
        <authorList>
            <person name="Mo X."/>
            <person name="Yang S."/>
        </authorList>
    </citation>
    <scope>NUCLEOTIDE SEQUENCE [LARGE SCALE GENOMIC DNA]</scope>
    <source>
        <strain evidence="9">ATCC 51364 / DSM 43886 / JCM 6844 / KCTC 9398 / NBRC 14523 / NRRL B-16468 / INA 2240</strain>
    </source>
</reference>
<dbReference type="GO" id="GO:0003677">
    <property type="term" value="F:DNA binding"/>
    <property type="evidence" value="ECO:0007669"/>
    <property type="project" value="UniProtKB-KW"/>
</dbReference>
<dbReference type="Pfam" id="PF04539">
    <property type="entry name" value="Sigma70_r3"/>
    <property type="match status" value="1"/>
</dbReference>
<evidence type="ECO:0000256" key="2">
    <source>
        <dbReference type="ARBA" id="ARBA00023082"/>
    </source>
</evidence>
<feature type="domain" description="RNA polymerase sigma-70 region 3" evidence="5">
    <location>
        <begin position="532"/>
        <end position="598"/>
    </location>
</feature>
<evidence type="ECO:0000256" key="4">
    <source>
        <dbReference type="ARBA" id="ARBA00023163"/>
    </source>
</evidence>
<dbReference type="PRINTS" id="PR00046">
    <property type="entry name" value="SIGMA70FCT"/>
</dbReference>
<keyword evidence="2" id="KW-0731">Sigma factor</keyword>
<dbReference type="InterPro" id="IPR013324">
    <property type="entry name" value="RNA_pol_sigma_r3/r4-like"/>
</dbReference>
<dbReference type="InterPro" id="IPR007630">
    <property type="entry name" value="RNA_pol_sigma70_r4"/>
</dbReference>
<dbReference type="Gene3D" id="1.10.601.10">
    <property type="entry name" value="RNA Polymerase Primary Sigma Factor"/>
    <property type="match status" value="1"/>
</dbReference>
<dbReference type="EMBL" id="CP034550">
    <property type="protein sequence ID" value="QFZ17724.1"/>
    <property type="molecule type" value="Genomic_DNA"/>
</dbReference>
<dbReference type="OrthoDB" id="3699603at2"/>
<dbReference type="InterPro" id="IPR014284">
    <property type="entry name" value="RNA_pol_sigma-70_dom"/>
</dbReference>
<dbReference type="InterPro" id="IPR027417">
    <property type="entry name" value="P-loop_NTPase"/>
</dbReference>
<dbReference type="GO" id="GO:0016987">
    <property type="term" value="F:sigma factor activity"/>
    <property type="evidence" value="ECO:0007669"/>
    <property type="project" value="UniProtKB-KW"/>
</dbReference>